<gene>
    <name evidence="1" type="ORF">C4A77_14900</name>
</gene>
<evidence type="ECO:0000313" key="1">
    <source>
        <dbReference type="EMBL" id="PPA98108.1"/>
    </source>
</evidence>
<dbReference type="EMBL" id="PRKQ01000017">
    <property type="protein sequence ID" value="PPA98108.1"/>
    <property type="molecule type" value="Genomic_DNA"/>
</dbReference>
<proteinExistence type="predicted"/>
<dbReference type="Proteomes" id="UP000239759">
    <property type="component" value="Unassembled WGS sequence"/>
</dbReference>
<name>A0AAP8U4T6_BRELA</name>
<protein>
    <submittedName>
        <fullName evidence="1">Uncharacterized protein</fullName>
    </submittedName>
</protein>
<dbReference type="RefSeq" id="WP_094702086.1">
    <property type="nucleotide sequence ID" value="NZ_CP032410.1"/>
</dbReference>
<dbReference type="AlphaFoldDB" id="A0AAP8U4T6"/>
<comment type="caution">
    <text evidence="1">The sequence shown here is derived from an EMBL/GenBank/DDBJ whole genome shotgun (WGS) entry which is preliminary data.</text>
</comment>
<evidence type="ECO:0000313" key="2">
    <source>
        <dbReference type="Proteomes" id="UP000239759"/>
    </source>
</evidence>
<organism evidence="1 2">
    <name type="scientific">Brevibacillus laterosporus</name>
    <name type="common">Bacillus laterosporus</name>
    <dbReference type="NCBI Taxonomy" id="1465"/>
    <lineage>
        <taxon>Bacteria</taxon>
        <taxon>Bacillati</taxon>
        <taxon>Bacillota</taxon>
        <taxon>Bacilli</taxon>
        <taxon>Bacillales</taxon>
        <taxon>Paenibacillaceae</taxon>
        <taxon>Brevibacillus</taxon>
    </lineage>
</organism>
<reference evidence="1 2" key="1">
    <citation type="submission" date="2018-02" db="EMBL/GenBank/DDBJ databases">
        <title>Comparative analysis of genomes of three Brevibacillus laterosporus strains producers of potent antimicrobials isolated from silage.</title>
        <authorList>
            <person name="Kojic M."/>
            <person name="Miljkovic M."/>
            <person name="Studholme D."/>
            <person name="Filipic B."/>
        </authorList>
    </citation>
    <scope>NUCLEOTIDE SEQUENCE [LARGE SCALE GENOMIC DNA]</scope>
    <source>
        <strain evidence="1 2">BGSP11</strain>
    </source>
</reference>
<accession>A0AAP8U4T6</accession>
<sequence>MSKMFFIFLACVMVLGIGVSSYGNELSPSATNASKRIDDSVSSLNYDTGNQVIRFQMQNGTSYTSAPRN</sequence>